<proteinExistence type="predicted"/>
<dbReference type="Proteomes" id="UP000004834">
    <property type="component" value="Unassembled WGS sequence"/>
</dbReference>
<feature type="transmembrane region" description="Helical" evidence="1">
    <location>
        <begin position="74"/>
        <end position="92"/>
    </location>
</feature>
<evidence type="ECO:0000256" key="1">
    <source>
        <dbReference type="SAM" id="Phobius"/>
    </source>
</evidence>
<feature type="transmembrane region" description="Helical" evidence="1">
    <location>
        <begin position="36"/>
        <end position="62"/>
    </location>
</feature>
<dbReference type="EMBL" id="AGEE01000028">
    <property type="protein sequence ID" value="EHO09892.1"/>
    <property type="molecule type" value="Genomic_DNA"/>
</dbReference>
<evidence type="ECO:0000313" key="3">
    <source>
        <dbReference type="Proteomes" id="UP000004834"/>
    </source>
</evidence>
<keyword evidence="1" id="KW-0812">Transmembrane</keyword>
<keyword evidence="1" id="KW-1133">Transmembrane helix</keyword>
<dbReference type="AlphaFoldDB" id="A0AAV3F234"/>
<feature type="transmembrane region" description="Helical" evidence="1">
    <location>
        <begin position="113"/>
        <end position="135"/>
    </location>
</feature>
<name>A0AAV3F234_9FLAO</name>
<keyword evidence="1" id="KW-0472">Membrane</keyword>
<organism evidence="2 3">
    <name type="scientific">Myroides odoratimimus CIP 101113</name>
    <dbReference type="NCBI Taxonomy" id="883154"/>
    <lineage>
        <taxon>Bacteria</taxon>
        <taxon>Pseudomonadati</taxon>
        <taxon>Bacteroidota</taxon>
        <taxon>Flavobacteriia</taxon>
        <taxon>Flavobacteriales</taxon>
        <taxon>Flavobacteriaceae</taxon>
        <taxon>Myroides</taxon>
    </lineage>
</organism>
<comment type="caution">
    <text evidence="2">The sequence shown here is derived from an EMBL/GenBank/DDBJ whole genome shotgun (WGS) entry which is preliminary data.</text>
</comment>
<evidence type="ECO:0000313" key="2">
    <source>
        <dbReference type="EMBL" id="EHO09892.1"/>
    </source>
</evidence>
<gene>
    <name evidence="2" type="ORF">HMPREF9715_02257</name>
</gene>
<reference evidence="2 3" key="1">
    <citation type="submission" date="2011-11" db="EMBL/GenBank/DDBJ databases">
        <title>The Genome Sequence of Myroides odoratimimus CIP 101113.</title>
        <authorList>
            <person name="Earl A."/>
            <person name="Ward D."/>
            <person name="Feldgarden M."/>
            <person name="Gevers D."/>
            <person name="Huys G."/>
            <person name="Young S.K."/>
            <person name="Zeng Q."/>
            <person name="Gargeya S."/>
            <person name="Fitzgerald M."/>
            <person name="Haas B."/>
            <person name="Abouelleil A."/>
            <person name="Alvarado L."/>
            <person name="Arachchi H.M."/>
            <person name="Berlin A."/>
            <person name="Brown A."/>
            <person name="Chapman S.B."/>
            <person name="Chen Z."/>
            <person name="Dunbar C."/>
            <person name="Freedman E."/>
            <person name="Gearin G."/>
            <person name="Goldberg J."/>
            <person name="Griggs A."/>
            <person name="Gujja S."/>
            <person name="Heiman D."/>
            <person name="Howarth C."/>
            <person name="Larson L."/>
            <person name="Lui A."/>
            <person name="MacDonald P.J.P."/>
            <person name="Montmayeur A."/>
            <person name="Murphy C."/>
            <person name="Neiman D."/>
            <person name="Pearson M."/>
            <person name="Priest M."/>
            <person name="Roberts A."/>
            <person name="Saif S."/>
            <person name="Shea T."/>
            <person name="Shenoy N."/>
            <person name="Sisk P."/>
            <person name="Stolte C."/>
            <person name="Sykes S."/>
            <person name="Wortman J."/>
            <person name="Nusbaum C."/>
            <person name="Birren B."/>
        </authorList>
    </citation>
    <scope>NUCLEOTIDE SEQUENCE [LARGE SCALE GENOMIC DNA]</scope>
    <source>
        <strain evidence="2 3">CIP 101113</strain>
    </source>
</reference>
<sequence>MLEEAYKILFEKYLNYYFYNVHKNNERQSRKAATSIIKTISCIFVLIIFNLALISLINLIFGVKIRFNNITVKLFFLILNGILYVIYTKWYNIKTFKWSESININREIKKNYIMLYSIFFSISLFLSLIVIAVLFPNLFV</sequence>
<accession>A0AAV3F234</accession>
<protein>
    <submittedName>
        <fullName evidence="2">Uncharacterized protein</fullName>
    </submittedName>
</protein>